<evidence type="ECO:0000259" key="3">
    <source>
        <dbReference type="PROSITE" id="PS51670"/>
    </source>
</evidence>
<proteinExistence type="predicted"/>
<dbReference type="InterPro" id="IPR003582">
    <property type="entry name" value="ShKT_dom"/>
</dbReference>
<feature type="domain" description="ShKT" evidence="3">
    <location>
        <begin position="203"/>
        <end position="243"/>
    </location>
</feature>
<dbReference type="STRING" id="1561998.A0A1I7T6Q5"/>
<protein>
    <submittedName>
        <fullName evidence="5">ShKT domain-containing protein</fullName>
    </submittedName>
</protein>
<dbReference type="Gene3D" id="1.10.10.1940">
    <property type="match status" value="2"/>
</dbReference>
<evidence type="ECO:0000256" key="2">
    <source>
        <dbReference type="SAM" id="SignalP"/>
    </source>
</evidence>
<dbReference type="Gene3D" id="1.10.10.1870">
    <property type="entry name" value="ShTK domain-like"/>
    <property type="match status" value="1"/>
</dbReference>
<dbReference type="PANTHER" id="PTHR21724:SF104">
    <property type="entry name" value="SHKT DOMAIN-CONTAINING PROTEIN"/>
    <property type="match status" value="1"/>
</dbReference>
<dbReference type="SMART" id="SM00254">
    <property type="entry name" value="ShKT"/>
    <property type="match status" value="4"/>
</dbReference>
<sequence length="243" mass="25723">MSGLTVLLALSMASGAMAAITEDFSCTDMTSYTATATACANTIADQSCQSLYKESATGVGYPAAGNQVQRPFLCYSTSANGGSVSTDMKKAAIQSCPKTCGMCCLTTAYNCTNAQFPNINCATILPSQCSSPIWREKIAQNCPSVCGFCNDGGCVDGVTDCANDITICTNINMQPFVNEYCKKTCGRCTANPSNPTVPVTPSCTRYPADTSTSCAAWANNGFCKNDFYKEVWRTYCATTCKIC</sequence>
<organism evidence="4 5">
    <name type="scientific">Caenorhabditis tropicalis</name>
    <dbReference type="NCBI Taxonomy" id="1561998"/>
    <lineage>
        <taxon>Eukaryota</taxon>
        <taxon>Metazoa</taxon>
        <taxon>Ecdysozoa</taxon>
        <taxon>Nematoda</taxon>
        <taxon>Chromadorea</taxon>
        <taxon>Rhabditida</taxon>
        <taxon>Rhabditina</taxon>
        <taxon>Rhabditomorpha</taxon>
        <taxon>Rhabditoidea</taxon>
        <taxon>Rhabditidae</taxon>
        <taxon>Peloderinae</taxon>
        <taxon>Caenorhabditis</taxon>
    </lineage>
</organism>
<accession>A0A1I7T6Q5</accession>
<dbReference type="WBParaSite" id="Csp11.Scaffold522.g2944.t1">
    <property type="protein sequence ID" value="Csp11.Scaffold522.g2944.t1"/>
    <property type="gene ID" value="Csp11.Scaffold522.g2944"/>
</dbReference>
<keyword evidence="2" id="KW-0732">Signal</keyword>
<comment type="caution">
    <text evidence="1">Lacks conserved residue(s) required for the propagation of feature annotation.</text>
</comment>
<dbReference type="Proteomes" id="UP000095282">
    <property type="component" value="Unplaced"/>
</dbReference>
<evidence type="ECO:0000256" key="1">
    <source>
        <dbReference type="PROSITE-ProRule" id="PRU01005"/>
    </source>
</evidence>
<evidence type="ECO:0000313" key="4">
    <source>
        <dbReference type="Proteomes" id="UP000095282"/>
    </source>
</evidence>
<feature type="signal peptide" evidence="2">
    <location>
        <begin position="1"/>
        <end position="18"/>
    </location>
</feature>
<name>A0A1I7T6Q5_9PELO</name>
<dbReference type="AlphaFoldDB" id="A0A1I7T6Q5"/>
<feature type="chain" id="PRO_5009307201" evidence="2">
    <location>
        <begin position="19"/>
        <end position="243"/>
    </location>
</feature>
<evidence type="ECO:0000313" key="5">
    <source>
        <dbReference type="WBParaSite" id="Csp11.Scaffold522.g2944.t1"/>
    </source>
</evidence>
<keyword evidence="4" id="KW-1185">Reference proteome</keyword>
<dbReference type="PANTHER" id="PTHR21724">
    <property type="entry name" value="SHKT DOMAIN-CONTAINING PROTEIN"/>
    <property type="match status" value="1"/>
</dbReference>
<dbReference type="PROSITE" id="PS51670">
    <property type="entry name" value="SHKT"/>
    <property type="match status" value="1"/>
</dbReference>
<dbReference type="eggNOG" id="ENOG502TGZV">
    <property type="taxonomic scope" value="Eukaryota"/>
</dbReference>
<dbReference type="Pfam" id="PF01549">
    <property type="entry name" value="ShK"/>
    <property type="match status" value="4"/>
</dbReference>
<reference evidence="5" key="1">
    <citation type="submission" date="2016-11" db="UniProtKB">
        <authorList>
            <consortium name="WormBaseParasite"/>
        </authorList>
    </citation>
    <scope>IDENTIFICATION</scope>
</reference>